<feature type="compositionally biased region" description="Basic and acidic residues" evidence="1">
    <location>
        <begin position="225"/>
        <end position="243"/>
    </location>
</feature>
<name>A0A238ZME6_9ACTN</name>
<keyword evidence="2" id="KW-0472">Membrane</keyword>
<feature type="compositionally biased region" description="Acidic residues" evidence="1">
    <location>
        <begin position="196"/>
        <end position="205"/>
    </location>
</feature>
<feature type="compositionally biased region" description="Polar residues" evidence="1">
    <location>
        <begin position="133"/>
        <end position="144"/>
    </location>
</feature>
<evidence type="ECO:0000256" key="1">
    <source>
        <dbReference type="SAM" id="MobiDB-lite"/>
    </source>
</evidence>
<keyword evidence="5" id="KW-1185">Reference proteome</keyword>
<feature type="compositionally biased region" description="Low complexity" evidence="1">
    <location>
        <begin position="291"/>
        <end position="305"/>
    </location>
</feature>
<organism evidence="4 5">
    <name type="scientific">Blastococcus mobilis</name>
    <dbReference type="NCBI Taxonomy" id="1938746"/>
    <lineage>
        <taxon>Bacteria</taxon>
        <taxon>Bacillati</taxon>
        <taxon>Actinomycetota</taxon>
        <taxon>Actinomycetes</taxon>
        <taxon>Geodermatophilales</taxon>
        <taxon>Geodermatophilaceae</taxon>
        <taxon>Blastococcus</taxon>
    </lineage>
</organism>
<proteinExistence type="predicted"/>
<dbReference type="Pfam" id="PF13399">
    <property type="entry name" value="LytR_C"/>
    <property type="match status" value="1"/>
</dbReference>
<feature type="region of interest" description="Disordered" evidence="1">
    <location>
        <begin position="288"/>
        <end position="308"/>
    </location>
</feature>
<dbReference type="Gene3D" id="3.30.70.2390">
    <property type="match status" value="1"/>
</dbReference>
<keyword evidence="2" id="KW-0812">Transmembrane</keyword>
<keyword evidence="2" id="KW-1133">Transmembrane helix</keyword>
<evidence type="ECO:0000256" key="2">
    <source>
        <dbReference type="SAM" id="Phobius"/>
    </source>
</evidence>
<gene>
    <name evidence="4" type="ORF">SAMN06272737_13047</name>
</gene>
<dbReference type="EMBL" id="FZNO01000030">
    <property type="protein sequence ID" value="SNR84500.1"/>
    <property type="molecule type" value="Genomic_DNA"/>
</dbReference>
<evidence type="ECO:0000259" key="3">
    <source>
        <dbReference type="Pfam" id="PF13399"/>
    </source>
</evidence>
<protein>
    <submittedName>
        <fullName evidence="4">LytR cell envelope-related transcriptional attenuator</fullName>
    </submittedName>
</protein>
<feature type="region of interest" description="Disordered" evidence="1">
    <location>
        <begin position="1"/>
        <end position="251"/>
    </location>
</feature>
<feature type="compositionally biased region" description="Basic and acidic residues" evidence="1">
    <location>
        <begin position="186"/>
        <end position="195"/>
    </location>
</feature>
<accession>A0A238ZME6</accession>
<dbReference type="AlphaFoldDB" id="A0A238ZME6"/>
<evidence type="ECO:0000313" key="4">
    <source>
        <dbReference type="EMBL" id="SNR84500.1"/>
    </source>
</evidence>
<feature type="transmembrane region" description="Helical" evidence="2">
    <location>
        <begin position="265"/>
        <end position="282"/>
    </location>
</feature>
<reference evidence="4 5" key="1">
    <citation type="submission" date="2017-06" db="EMBL/GenBank/DDBJ databases">
        <authorList>
            <person name="Kim H.J."/>
            <person name="Triplett B.A."/>
        </authorList>
    </citation>
    <scope>NUCLEOTIDE SEQUENCE [LARGE SCALE GENOMIC DNA]</scope>
    <source>
        <strain evidence="4 5">DSM 44272</strain>
    </source>
</reference>
<dbReference type="InterPro" id="IPR027381">
    <property type="entry name" value="LytR/CpsA/Psr_C"/>
</dbReference>
<feature type="compositionally biased region" description="Low complexity" evidence="1">
    <location>
        <begin position="73"/>
        <end position="83"/>
    </location>
</feature>
<feature type="compositionally biased region" description="Low complexity" evidence="1">
    <location>
        <begin position="27"/>
        <end position="47"/>
    </location>
</feature>
<feature type="domain" description="LytR/CpsA/Psr regulator C-terminal" evidence="3">
    <location>
        <begin position="329"/>
        <end position="423"/>
    </location>
</feature>
<sequence>MPAAVDRTPDAGGSVSRARLPLPPVPATSRPAARTAAPGRPATAPRTSVAPFQAVPAPEPRLELSSDDPFLPASPTATPAAAARGDLLERPSRVQAAPAPALPRREGVWPDAEPSLASTGPSGLRSRPAPQVPRQTTADGSSSLAYGDWTKPSRSGDGPFATDPELLSGAPLPRRSAPGTTAIPERSVRGRRSADELDAEPEEPTEAAAPVRESGTGPVGGRAAMRAERQAADAVRRKAEKRSGSAVAVLDEDEPRKPRRVLKGLIALTVVALVVLGVYSYVSPETKETAAKAPAGPSSAAPVVPDTSSLPALPTDPIEVEPIVAAPVRVPVTVLNSTTINGLAAKVAAAVAAGGWETPAVGAYTAGDVAASTVFFTEGDENQRQAALQLIEQFPQLQGPTARFFEVPADVQAPGLVVVTTGDWQP</sequence>
<dbReference type="Proteomes" id="UP000198403">
    <property type="component" value="Unassembled WGS sequence"/>
</dbReference>
<evidence type="ECO:0000313" key="5">
    <source>
        <dbReference type="Proteomes" id="UP000198403"/>
    </source>
</evidence>